<keyword evidence="1" id="KW-0808">Transferase</keyword>
<dbReference type="InterPro" id="IPR027417">
    <property type="entry name" value="P-loop_NTPase"/>
</dbReference>
<evidence type="ECO:0000313" key="1">
    <source>
        <dbReference type="EMBL" id="MCG7323113.1"/>
    </source>
</evidence>
<dbReference type="NCBIfam" id="NF006743">
    <property type="entry name" value="PRK09270.1-2"/>
    <property type="match status" value="1"/>
</dbReference>
<dbReference type="RefSeq" id="WP_239265670.1">
    <property type="nucleotide sequence ID" value="NZ_JAKRCV010000058.1"/>
</dbReference>
<protein>
    <submittedName>
        <fullName evidence="1">Nucleoside/nucleotide kinase family protein</fullName>
    </submittedName>
</protein>
<dbReference type="EMBL" id="JAKRCV010000058">
    <property type="protein sequence ID" value="MCG7323113.1"/>
    <property type="molecule type" value="Genomic_DNA"/>
</dbReference>
<dbReference type="Gene3D" id="3.40.50.300">
    <property type="entry name" value="P-loop containing nucleotide triphosphate hydrolases"/>
    <property type="match status" value="1"/>
</dbReference>
<accession>A0ABS9Q7M6</accession>
<dbReference type="Proteomes" id="UP001521931">
    <property type="component" value="Unassembled WGS sequence"/>
</dbReference>
<keyword evidence="1" id="KW-0418">Kinase</keyword>
<keyword evidence="2" id="KW-1185">Reference proteome</keyword>
<dbReference type="PANTHER" id="PTHR10285">
    <property type="entry name" value="URIDINE KINASE"/>
    <property type="match status" value="1"/>
</dbReference>
<proteinExistence type="predicted"/>
<sequence>MVDQIADSTAGEGHELAAEAAVERARELAARPGRRVLGITGAPAAGKSTLAELVAQAVPGAVVVGMDGFHLAHSVLEARGDVADKGAPWTFDAEGYVALLRRLVAEPPVAVWAPEFHRSVEDAVAGAVLVPPDCPLVVTEGNYLLLQEDPWTAVHVLCDEVWFVDVPERLRVERLVDRHVQFGRTRDAALTRGTEGVDAANARLVAATRGRADVVVVLE</sequence>
<evidence type="ECO:0000313" key="2">
    <source>
        <dbReference type="Proteomes" id="UP001521931"/>
    </source>
</evidence>
<dbReference type="SUPFAM" id="SSF52540">
    <property type="entry name" value="P-loop containing nucleoside triphosphate hydrolases"/>
    <property type="match status" value="1"/>
</dbReference>
<comment type="caution">
    <text evidence="1">The sequence shown here is derived from an EMBL/GenBank/DDBJ whole genome shotgun (WGS) entry which is preliminary data.</text>
</comment>
<organism evidence="1 2">
    <name type="scientific">Arsenicicoccus bolidensis</name>
    <dbReference type="NCBI Taxonomy" id="229480"/>
    <lineage>
        <taxon>Bacteria</taxon>
        <taxon>Bacillati</taxon>
        <taxon>Actinomycetota</taxon>
        <taxon>Actinomycetes</taxon>
        <taxon>Micrococcales</taxon>
        <taxon>Intrasporangiaceae</taxon>
        <taxon>Arsenicicoccus</taxon>
    </lineage>
</organism>
<name>A0ABS9Q7M6_9MICO</name>
<dbReference type="GO" id="GO:0016301">
    <property type="term" value="F:kinase activity"/>
    <property type="evidence" value="ECO:0007669"/>
    <property type="project" value="UniProtKB-KW"/>
</dbReference>
<gene>
    <name evidence="1" type="ORF">MHL29_14600</name>
</gene>
<reference evidence="1 2" key="1">
    <citation type="submission" date="2022-02" db="EMBL/GenBank/DDBJ databases">
        <title>Uncovering new skin microbiome diversity through culturing and metagenomics.</title>
        <authorList>
            <person name="Conlan S."/>
            <person name="Deming C."/>
            <person name="Nisc Comparative Sequencing Program N."/>
            <person name="Segre J.A."/>
        </authorList>
    </citation>
    <scope>NUCLEOTIDE SEQUENCE [LARGE SCALE GENOMIC DNA]</scope>
    <source>
        <strain evidence="1 2">ACRQZ</strain>
    </source>
</reference>